<keyword evidence="2" id="KW-1185">Reference proteome</keyword>
<name>A0ACB8A2D8_9AGAM</name>
<dbReference type="Proteomes" id="UP000790377">
    <property type="component" value="Unassembled WGS sequence"/>
</dbReference>
<protein>
    <submittedName>
        <fullName evidence="1">Uncharacterized protein</fullName>
    </submittedName>
</protein>
<accession>A0ACB8A2D8</accession>
<sequence>MSHLLTSDGQLVRDLWPKGIGNLDGEHLSPASLQDWQKVPSTFSEICSWAQIARDPSCTERRRENILVYCNPPASSSPTIFPVAIRIQGILEACCLQPLGNWKGEPAAAHKACQTITLRSNGDDRPWAPIHLAIRHIRQLIQRQLRGDSLYEEPSKEPFGNLRLFHRVFVKRQDDNPIVQMPAVDDPNQFYPAVARQWALGDRLQIGRRAENGKCISSSHLSLSPGDFVDVGITFEIVRQREKNGAPTFKIHLGFSHILQLASVDNLKKQEISDQKRSRPADMEIDQPRAKVQKTLTGDSSRCFIPNCDIMTTRHLDHDDTGAPPAKKLNYYRESPSKTTSTESSARSMTVSPESTSASKTMSPESTTEENPVNAKDELSSSPHLTDFDDNIKRRVKICEDFTSKENLIYSVDHMLADLAWGPNMPFGNLSHVLCSTSVTEKKPVTFWIVGQSSSEYAEQMNIRVLPTTPGTGNKISGFLAQLSNSSISNDETGWGLLKIAAWQSKFINGAKAEATPFKAVFDARDGYKDKKLMHTLSLQDIKQRDVVLVEASIKRYSVERKTYSGWQKWRAYLELKAVSLIATAPQLAKDEKDGEVSISF</sequence>
<reference evidence="1" key="1">
    <citation type="journal article" date="2021" name="New Phytol.">
        <title>Evolutionary innovations through gain and loss of genes in the ectomycorrhizal Boletales.</title>
        <authorList>
            <person name="Wu G."/>
            <person name="Miyauchi S."/>
            <person name="Morin E."/>
            <person name="Kuo A."/>
            <person name="Drula E."/>
            <person name="Varga T."/>
            <person name="Kohler A."/>
            <person name="Feng B."/>
            <person name="Cao Y."/>
            <person name="Lipzen A."/>
            <person name="Daum C."/>
            <person name="Hundley H."/>
            <person name="Pangilinan J."/>
            <person name="Johnson J."/>
            <person name="Barry K."/>
            <person name="LaButti K."/>
            <person name="Ng V."/>
            <person name="Ahrendt S."/>
            <person name="Min B."/>
            <person name="Choi I.G."/>
            <person name="Park H."/>
            <person name="Plett J.M."/>
            <person name="Magnuson J."/>
            <person name="Spatafora J.W."/>
            <person name="Nagy L.G."/>
            <person name="Henrissat B."/>
            <person name="Grigoriev I.V."/>
            <person name="Yang Z.L."/>
            <person name="Xu J."/>
            <person name="Martin F.M."/>
        </authorList>
    </citation>
    <scope>NUCLEOTIDE SEQUENCE</scope>
    <source>
        <strain evidence="1">ATCC 28755</strain>
    </source>
</reference>
<gene>
    <name evidence="1" type="ORF">BJ138DRAFT_1104782</name>
</gene>
<evidence type="ECO:0000313" key="2">
    <source>
        <dbReference type="Proteomes" id="UP000790377"/>
    </source>
</evidence>
<dbReference type="EMBL" id="MU267965">
    <property type="protein sequence ID" value="KAH7906872.1"/>
    <property type="molecule type" value="Genomic_DNA"/>
</dbReference>
<evidence type="ECO:0000313" key="1">
    <source>
        <dbReference type="EMBL" id="KAH7906872.1"/>
    </source>
</evidence>
<organism evidence="1 2">
    <name type="scientific">Hygrophoropsis aurantiaca</name>
    <dbReference type="NCBI Taxonomy" id="72124"/>
    <lineage>
        <taxon>Eukaryota</taxon>
        <taxon>Fungi</taxon>
        <taxon>Dikarya</taxon>
        <taxon>Basidiomycota</taxon>
        <taxon>Agaricomycotina</taxon>
        <taxon>Agaricomycetes</taxon>
        <taxon>Agaricomycetidae</taxon>
        <taxon>Boletales</taxon>
        <taxon>Coniophorineae</taxon>
        <taxon>Hygrophoropsidaceae</taxon>
        <taxon>Hygrophoropsis</taxon>
    </lineage>
</organism>
<proteinExistence type="predicted"/>
<comment type="caution">
    <text evidence="1">The sequence shown here is derived from an EMBL/GenBank/DDBJ whole genome shotgun (WGS) entry which is preliminary data.</text>
</comment>